<organism evidence="3 4">
    <name type="scientific">Pyricularia oryzae</name>
    <name type="common">Rice blast fungus</name>
    <name type="synonym">Magnaporthe oryzae</name>
    <dbReference type="NCBI Taxonomy" id="318829"/>
    <lineage>
        <taxon>Eukaryota</taxon>
        <taxon>Fungi</taxon>
        <taxon>Dikarya</taxon>
        <taxon>Ascomycota</taxon>
        <taxon>Pezizomycotina</taxon>
        <taxon>Sordariomycetes</taxon>
        <taxon>Sordariomycetidae</taxon>
        <taxon>Magnaporthales</taxon>
        <taxon>Pyriculariaceae</taxon>
        <taxon>Pyricularia</taxon>
    </lineage>
</organism>
<dbReference type="InterPro" id="IPR024500">
    <property type="entry name" value="DUF3074"/>
</dbReference>
<name>A0A4P7N2R1_PYROR</name>
<feature type="compositionally biased region" description="Polar residues" evidence="1">
    <location>
        <begin position="560"/>
        <end position="583"/>
    </location>
</feature>
<protein>
    <recommendedName>
        <fullName evidence="2">DUF3074 domain-containing protein</fullName>
    </recommendedName>
</protein>
<dbReference type="AlphaFoldDB" id="A0A4P7N2R1"/>
<dbReference type="InterPro" id="IPR023393">
    <property type="entry name" value="START-like_dom_sf"/>
</dbReference>
<dbReference type="PANTHER" id="PTHR19308">
    <property type="entry name" value="PHOSPHATIDYLCHOLINE TRANSFER PROTEIN"/>
    <property type="match status" value="1"/>
</dbReference>
<feature type="compositionally biased region" description="Polar residues" evidence="1">
    <location>
        <begin position="448"/>
        <end position="459"/>
    </location>
</feature>
<dbReference type="Proteomes" id="UP000294847">
    <property type="component" value="Chromosome 2"/>
</dbReference>
<feature type="region of interest" description="Disordered" evidence="1">
    <location>
        <begin position="48"/>
        <end position="77"/>
    </location>
</feature>
<dbReference type="PANTHER" id="PTHR19308:SF14">
    <property type="entry name" value="START DOMAIN-CONTAINING PROTEIN"/>
    <property type="match status" value="1"/>
</dbReference>
<feature type="compositionally biased region" description="Polar residues" evidence="1">
    <location>
        <begin position="425"/>
        <end position="439"/>
    </location>
</feature>
<feature type="region of interest" description="Disordered" evidence="1">
    <location>
        <begin position="498"/>
        <end position="675"/>
    </location>
</feature>
<evidence type="ECO:0000313" key="3">
    <source>
        <dbReference type="EMBL" id="QBZ55762.1"/>
    </source>
</evidence>
<dbReference type="Pfam" id="PF11274">
    <property type="entry name" value="DUF3074"/>
    <property type="match status" value="1"/>
</dbReference>
<dbReference type="InterPro" id="IPR051213">
    <property type="entry name" value="START_lipid_transfer"/>
</dbReference>
<feature type="region of interest" description="Disordered" evidence="1">
    <location>
        <begin position="401"/>
        <end position="470"/>
    </location>
</feature>
<sequence length="746" mass="81718">MSHHEPFKALCPTEWKAVSTDSLPATLRDTFAHAQTIVDSIPLPPNVAKAAHSGAAQQGRARSKTEPSGGTSVALNRTLCPSTPLGCADTAKKLHKEWREVKMNPRDNPLAINVYKLGAKDGKGTWFARRSVHEGISFDKFRLGLEKEFGEALRARAAKPDAGPGAGNVRGIGAERRVEQEIVDGVGKAEVYHLSAQFPGPTTPRDFVTLLLTAASGGNETITRKEKGVPHAPRQFVVVSKPCVHPECPQRQGFIRGQYESVEIIREIPIEVPLRKVRSSVDLSREEVDEISNAEKKAAAGREALLNTAQKAGAVAGSVSAGETDDESDNRSTHSDVGTIKSANRGISVRPETDMAVEWLMVTRSDPGGSVPRFMVEKGTPAGIISDAAKLLDWLAKKTPEELERSDEEPAQQEQQQPEAEADKSTSTLNTGDSTTATASGFDKPVDNPTSNLVPTSEAQAEDEPPIQPATGLYGMITGVFGVAGSVISSRLSNPLGGSIRATDSEPDLDDQYRDDSDSESDTNSFKSFSSDSQSPRKDEGNSDGLSGSMLSMDTEDTLQKATSNYSQESQGSQTPKISSRTETQNEKELRKLHDRRRRVHEKIAKIQERSSTKRNGDKEKDEREMAKLKEKHEKELARQEEKYQRELRKIEERRQHEERKAEQRRKKQVEREEKANIALELDRVKAERDVARKQIDILKDQIGELQSQNTMLVATLGKHGLLKGGGNEAWRDLQGTSHAAAVAEA</sequence>
<evidence type="ECO:0000256" key="1">
    <source>
        <dbReference type="SAM" id="MobiDB-lite"/>
    </source>
</evidence>
<evidence type="ECO:0000259" key="2">
    <source>
        <dbReference type="Pfam" id="PF11274"/>
    </source>
</evidence>
<feature type="compositionally biased region" description="Low complexity" evidence="1">
    <location>
        <begin position="522"/>
        <end position="534"/>
    </location>
</feature>
<proteinExistence type="predicted"/>
<evidence type="ECO:0000313" key="4">
    <source>
        <dbReference type="Proteomes" id="UP000294847"/>
    </source>
</evidence>
<gene>
    <name evidence="3" type="ORF">PoMZ_00664</name>
</gene>
<reference evidence="3 4" key="1">
    <citation type="journal article" date="2019" name="Mol. Biol. Evol.">
        <title>Blast fungal genomes show frequent chromosomal changes, gene gains and losses, and effector gene turnover.</title>
        <authorList>
            <person name="Gomez Luciano L.B."/>
            <person name="Jason Tsai I."/>
            <person name="Chuma I."/>
            <person name="Tosa Y."/>
            <person name="Chen Y.H."/>
            <person name="Li J.Y."/>
            <person name="Li M.Y."/>
            <person name="Jade Lu M.Y."/>
            <person name="Nakayashiki H."/>
            <person name="Li W.H."/>
        </authorList>
    </citation>
    <scope>NUCLEOTIDE SEQUENCE [LARGE SCALE GENOMIC DNA]</scope>
    <source>
        <strain evidence="3">MZ5-1-6</strain>
    </source>
</reference>
<accession>A0A4P7N2R1</accession>
<dbReference type="Gene3D" id="3.30.530.20">
    <property type="match status" value="1"/>
</dbReference>
<dbReference type="SUPFAM" id="SSF55961">
    <property type="entry name" value="Bet v1-like"/>
    <property type="match status" value="1"/>
</dbReference>
<feature type="region of interest" description="Disordered" evidence="1">
    <location>
        <begin position="316"/>
        <end position="349"/>
    </location>
</feature>
<feature type="domain" description="DUF3074" evidence="2">
    <location>
        <begin position="126"/>
        <end position="395"/>
    </location>
</feature>
<feature type="compositionally biased region" description="Polar residues" evidence="1">
    <location>
        <begin position="66"/>
        <end position="77"/>
    </location>
</feature>
<dbReference type="EMBL" id="CP034205">
    <property type="protein sequence ID" value="QBZ55762.1"/>
    <property type="molecule type" value="Genomic_DNA"/>
</dbReference>
<feature type="compositionally biased region" description="Basic and acidic residues" evidence="1">
    <location>
        <begin position="602"/>
        <end position="662"/>
    </location>
</feature>